<protein>
    <submittedName>
        <fullName evidence="1">Uncharacterized protein</fullName>
    </submittedName>
</protein>
<sequence>MPKLRVGDLVVVRSADEILRTLDDNGALDGLPFMPEMVSWCGQAFRVQRQVHKTCVDGHALRVFPSNDVVVLSGPRCDGSGHDGCKHACRIYWKESWLRSASEKEQVAADPKLDELRARLKIKTDETHYFCQSTELYKSTREATINGKFKRLRIAASEILSGDLRAFQAVRLFATFYWQKLLRFSGCDNRLRGNQKPTPKQSLNLQPGEIVRVKSQAEIVGTLDYKMSNRGLSLCHEMMRCCGREAGVRARVDRMINEQTGVMREISDTVTLSSMIGCGGLGEECLCYDEPGDCPRGELMYWREIWLERVNK</sequence>
<name>D8JX19_HYPDA</name>
<dbReference type="HOGENOM" id="CLU_879631_0_0_5"/>
<proteinExistence type="predicted"/>
<dbReference type="EMBL" id="CP002083">
    <property type="protein sequence ID" value="ADJ23155.1"/>
    <property type="molecule type" value="Genomic_DNA"/>
</dbReference>
<dbReference type="Proteomes" id="UP000002033">
    <property type="component" value="Chromosome"/>
</dbReference>
<dbReference type="KEGG" id="hdn:Hden_1343"/>
<keyword evidence="2" id="KW-1185">Reference proteome</keyword>
<dbReference type="STRING" id="582899.Hden_1343"/>
<evidence type="ECO:0000313" key="1">
    <source>
        <dbReference type="EMBL" id="ADJ23155.1"/>
    </source>
</evidence>
<dbReference type="AlphaFoldDB" id="D8JX19"/>
<evidence type="ECO:0000313" key="2">
    <source>
        <dbReference type="Proteomes" id="UP000002033"/>
    </source>
</evidence>
<reference evidence="2" key="1">
    <citation type="journal article" date="2011" name="J. Bacteriol.">
        <title>Genome sequences of eight morphologically diverse alphaproteobacteria.</title>
        <authorList>
            <consortium name="US DOE Joint Genome Institute"/>
            <person name="Brown P.J."/>
            <person name="Kysela D.T."/>
            <person name="Buechlein A."/>
            <person name="Hemmerich C."/>
            <person name="Brun Y.V."/>
        </authorList>
    </citation>
    <scope>NUCLEOTIDE SEQUENCE [LARGE SCALE GENOMIC DNA]</scope>
    <source>
        <strain evidence="2">ATCC 51888 / DSM 1869 / NCIB 11706 / TK 0415</strain>
    </source>
</reference>
<gene>
    <name evidence="1" type="ordered locus">Hden_1343</name>
</gene>
<organism evidence="1 2">
    <name type="scientific">Hyphomicrobium denitrificans (strain ATCC 51888 / DSM 1869 / NCIMB 11706 / TK 0415)</name>
    <dbReference type="NCBI Taxonomy" id="582899"/>
    <lineage>
        <taxon>Bacteria</taxon>
        <taxon>Pseudomonadati</taxon>
        <taxon>Pseudomonadota</taxon>
        <taxon>Alphaproteobacteria</taxon>
        <taxon>Hyphomicrobiales</taxon>
        <taxon>Hyphomicrobiaceae</taxon>
        <taxon>Hyphomicrobium</taxon>
    </lineage>
</organism>
<accession>D8JX19</accession>
<dbReference type="eggNOG" id="ENOG5031H4G">
    <property type="taxonomic scope" value="Bacteria"/>
</dbReference>